<dbReference type="EMBL" id="JARSFG010000008">
    <property type="protein sequence ID" value="MEC1178027.1"/>
    <property type="molecule type" value="Genomic_DNA"/>
</dbReference>
<feature type="domain" description="Glycosyl transferase family 51" evidence="18">
    <location>
        <begin position="66"/>
        <end position="232"/>
    </location>
</feature>
<evidence type="ECO:0000256" key="11">
    <source>
        <dbReference type="ARBA" id="ARBA00022984"/>
    </source>
</evidence>
<keyword evidence="7 19" id="KW-0328">Glycosyltransferase</keyword>
<evidence type="ECO:0000256" key="10">
    <source>
        <dbReference type="ARBA" id="ARBA00022960"/>
    </source>
</evidence>
<comment type="subcellular location">
    <subcellularLocation>
        <location evidence="1">Cell membrane</location>
    </subcellularLocation>
</comment>
<dbReference type="AlphaFoldDB" id="A0AAW9NL05"/>
<dbReference type="GO" id="GO:0008360">
    <property type="term" value="P:regulation of cell shape"/>
    <property type="evidence" value="ECO:0007669"/>
    <property type="project" value="UniProtKB-KW"/>
</dbReference>
<evidence type="ECO:0000256" key="4">
    <source>
        <dbReference type="ARBA" id="ARBA00022475"/>
    </source>
</evidence>
<evidence type="ECO:0000256" key="15">
    <source>
        <dbReference type="ARBA" id="ARBA00034000"/>
    </source>
</evidence>
<dbReference type="InterPro" id="IPR001264">
    <property type="entry name" value="Glyco_trans_51"/>
</dbReference>
<comment type="catalytic activity">
    <reaction evidence="16">
        <text>[GlcNAc-(1-&gt;4)-Mur2Ac(oyl-L-Ala-gamma-D-Glu-L-Lys-D-Ala-D-Ala)](n)-di-trans,octa-cis-undecaprenyl diphosphate + beta-D-GlcNAc-(1-&gt;4)-Mur2Ac(oyl-L-Ala-gamma-D-Glu-L-Lys-D-Ala-D-Ala)-di-trans,octa-cis-undecaprenyl diphosphate = [GlcNAc-(1-&gt;4)-Mur2Ac(oyl-L-Ala-gamma-D-Glu-L-Lys-D-Ala-D-Ala)](n+1)-di-trans,octa-cis-undecaprenyl diphosphate + di-trans,octa-cis-undecaprenyl diphosphate + H(+)</text>
        <dbReference type="Rhea" id="RHEA:23708"/>
        <dbReference type="Rhea" id="RHEA-COMP:9602"/>
        <dbReference type="Rhea" id="RHEA-COMP:9603"/>
        <dbReference type="ChEBI" id="CHEBI:15378"/>
        <dbReference type="ChEBI" id="CHEBI:58405"/>
        <dbReference type="ChEBI" id="CHEBI:60033"/>
        <dbReference type="ChEBI" id="CHEBI:78435"/>
        <dbReference type="EC" id="2.4.99.28"/>
    </reaction>
</comment>
<dbReference type="SUPFAM" id="SSF56601">
    <property type="entry name" value="beta-lactamase/transpeptidase-like"/>
    <property type="match status" value="1"/>
</dbReference>
<comment type="similarity">
    <text evidence="3">In the N-terminal section; belongs to the glycosyltransferase 51 family.</text>
</comment>
<dbReference type="InterPro" id="IPR001460">
    <property type="entry name" value="PCN-bd_Tpept"/>
</dbReference>
<dbReference type="FunFam" id="1.10.3810.10:FF:000001">
    <property type="entry name" value="Penicillin-binding protein 1A"/>
    <property type="match status" value="1"/>
</dbReference>
<keyword evidence="4" id="KW-1003">Cell membrane</keyword>
<dbReference type="Gene3D" id="3.40.710.10">
    <property type="entry name" value="DD-peptidase/beta-lactamase superfamily"/>
    <property type="match status" value="1"/>
</dbReference>
<dbReference type="GO" id="GO:0006508">
    <property type="term" value="P:proteolysis"/>
    <property type="evidence" value="ECO:0007669"/>
    <property type="project" value="UniProtKB-KW"/>
</dbReference>
<name>A0AAW9NL05_9BACL</name>
<keyword evidence="6" id="KW-0645">Protease</keyword>
<evidence type="ECO:0000256" key="2">
    <source>
        <dbReference type="ARBA" id="ARBA00007090"/>
    </source>
</evidence>
<keyword evidence="8 19" id="KW-0808">Transferase</keyword>
<gene>
    <name evidence="19" type="ORF">P9B03_05980</name>
</gene>
<keyword evidence="10" id="KW-0133">Cell shape</keyword>
<dbReference type="PANTHER" id="PTHR32282:SF11">
    <property type="entry name" value="PENICILLIN-BINDING PROTEIN 1B"/>
    <property type="match status" value="1"/>
</dbReference>
<evidence type="ECO:0000256" key="16">
    <source>
        <dbReference type="ARBA" id="ARBA00049902"/>
    </source>
</evidence>
<keyword evidence="20" id="KW-1185">Reference proteome</keyword>
<dbReference type="GO" id="GO:0008955">
    <property type="term" value="F:peptidoglycan glycosyltransferase activity"/>
    <property type="evidence" value="ECO:0007669"/>
    <property type="project" value="UniProtKB-EC"/>
</dbReference>
<dbReference type="GO" id="GO:0009002">
    <property type="term" value="F:serine-type D-Ala-D-Ala carboxypeptidase activity"/>
    <property type="evidence" value="ECO:0007669"/>
    <property type="project" value="UniProtKB-EC"/>
</dbReference>
<protein>
    <submittedName>
        <fullName evidence="19">Transglycosylase domain-containing protein</fullName>
        <ecNumber evidence="19">2.4.-.-</ecNumber>
    </submittedName>
</protein>
<dbReference type="PANTHER" id="PTHR32282">
    <property type="entry name" value="BINDING PROTEIN TRANSPEPTIDASE, PUTATIVE-RELATED"/>
    <property type="match status" value="1"/>
</dbReference>
<evidence type="ECO:0000259" key="17">
    <source>
        <dbReference type="Pfam" id="PF00905"/>
    </source>
</evidence>
<dbReference type="InterPro" id="IPR023346">
    <property type="entry name" value="Lysozyme-like_dom_sf"/>
</dbReference>
<dbReference type="InterPro" id="IPR050396">
    <property type="entry name" value="Glycosyltr_51/Transpeptidase"/>
</dbReference>
<sequence>MRKFSGFLIIFSCFPLLFFLSGEISYEIKAARTFENQMKESIDLPNITSALPITLLDQNNNVYSEEYVEWRQPTSLESIPKIVKDIFIYSEDSDFYEHIGFDLSAITRALVVNTSEQSVQQGGSTITQQLVRMRYLSEEKTYERKLMEIFYSYELEKRYSKTEILNMYLNEIYFSNQVYGIASAATYYFSKPLNELSIAEVAFISAIPNNPSLYDPLKNFEQTKARQERLLQILVDHDVLTMAEAETQKNVPIQLNVKQKIQAYPAYSTYVLQELKWLVAQNEGLDVLIANAKTTQEKEQLQAQLQDKVQALFQQGAIIHTALNPTKQLHDEQAIDQILSSSSELQASAVIIDNNTREITSIYGGKNYKKFDLHRAYQAPRQPGSAFKPLIAYAPYFEITDTSPSSTVSGGAYCIGDFCPQNYGGGIYGQVSLSTAFRYSYNTSALRLYNTVGIDTAFSYLEKFNFRSLDQRDRIYATALGGLTYGVTTLEMADAYTSFIDGSYAQAHAIRKVTDLQGNVLYKWANERTLIWSPKTVRYMRQLLTDVVTSGTGVGLYTTTNYIGAKTGTTNDFKDFWLAGLTDTETAAVWIGYDIPRSMEAIERYQIHFAIFNKITN</sequence>
<accession>A0AAW9NL05</accession>
<dbReference type="GO" id="GO:0071555">
    <property type="term" value="P:cell wall organization"/>
    <property type="evidence" value="ECO:0007669"/>
    <property type="project" value="UniProtKB-KW"/>
</dbReference>
<organism evidence="19 20">
    <name type="scientific">Metasolibacillus meyeri</name>
    <dbReference type="NCBI Taxonomy" id="1071052"/>
    <lineage>
        <taxon>Bacteria</taxon>
        <taxon>Bacillati</taxon>
        <taxon>Bacillota</taxon>
        <taxon>Bacilli</taxon>
        <taxon>Bacillales</taxon>
        <taxon>Caryophanaceae</taxon>
        <taxon>Metasolibacillus</taxon>
    </lineage>
</organism>
<evidence type="ECO:0000256" key="7">
    <source>
        <dbReference type="ARBA" id="ARBA00022676"/>
    </source>
</evidence>
<comment type="similarity">
    <text evidence="2">In the C-terminal section; belongs to the transpeptidase family.</text>
</comment>
<dbReference type="GO" id="GO:0009252">
    <property type="term" value="P:peptidoglycan biosynthetic process"/>
    <property type="evidence" value="ECO:0007669"/>
    <property type="project" value="UniProtKB-KW"/>
</dbReference>
<dbReference type="EC" id="2.4.-.-" evidence="19"/>
<comment type="caution">
    <text evidence="19">The sequence shown here is derived from an EMBL/GenBank/DDBJ whole genome shotgun (WGS) entry which is preliminary data.</text>
</comment>
<keyword evidence="12" id="KW-0472">Membrane</keyword>
<dbReference type="InterPro" id="IPR036950">
    <property type="entry name" value="PBP_transglycosylase"/>
</dbReference>
<dbReference type="GO" id="GO:0005886">
    <property type="term" value="C:plasma membrane"/>
    <property type="evidence" value="ECO:0007669"/>
    <property type="project" value="UniProtKB-SubCell"/>
</dbReference>
<evidence type="ECO:0000256" key="12">
    <source>
        <dbReference type="ARBA" id="ARBA00023136"/>
    </source>
</evidence>
<evidence type="ECO:0000256" key="1">
    <source>
        <dbReference type="ARBA" id="ARBA00004236"/>
    </source>
</evidence>
<evidence type="ECO:0000256" key="13">
    <source>
        <dbReference type="ARBA" id="ARBA00023268"/>
    </source>
</evidence>
<dbReference type="RefSeq" id="WP_107840912.1">
    <property type="nucleotide sequence ID" value="NZ_JARSFG010000008.1"/>
</dbReference>
<feature type="domain" description="Penicillin-binding protein transpeptidase" evidence="17">
    <location>
        <begin position="348"/>
        <end position="589"/>
    </location>
</feature>
<evidence type="ECO:0000256" key="6">
    <source>
        <dbReference type="ARBA" id="ARBA00022670"/>
    </source>
</evidence>
<evidence type="ECO:0000256" key="3">
    <source>
        <dbReference type="ARBA" id="ARBA00007739"/>
    </source>
</evidence>
<keyword evidence="13" id="KW-0511">Multifunctional enzyme</keyword>
<keyword evidence="5" id="KW-0121">Carboxypeptidase</keyword>
<reference evidence="19 20" key="1">
    <citation type="submission" date="2023-03" db="EMBL/GenBank/DDBJ databases">
        <title>Bacillus Genome Sequencing.</title>
        <authorList>
            <person name="Dunlap C."/>
        </authorList>
    </citation>
    <scope>NUCLEOTIDE SEQUENCE [LARGE SCALE GENOMIC DNA]</scope>
    <source>
        <strain evidence="19 20">B-59205</strain>
    </source>
</reference>
<evidence type="ECO:0000256" key="8">
    <source>
        <dbReference type="ARBA" id="ARBA00022679"/>
    </source>
</evidence>
<comment type="catalytic activity">
    <reaction evidence="15">
        <text>Preferential cleavage: (Ac)2-L-Lys-D-Ala-|-D-Ala. Also transpeptidation of peptidyl-alanyl moieties that are N-acyl substituents of D-alanine.</text>
        <dbReference type="EC" id="3.4.16.4"/>
    </reaction>
</comment>
<evidence type="ECO:0000259" key="18">
    <source>
        <dbReference type="Pfam" id="PF00912"/>
    </source>
</evidence>
<evidence type="ECO:0000256" key="14">
    <source>
        <dbReference type="ARBA" id="ARBA00023316"/>
    </source>
</evidence>
<evidence type="ECO:0000256" key="9">
    <source>
        <dbReference type="ARBA" id="ARBA00022801"/>
    </source>
</evidence>
<evidence type="ECO:0000256" key="5">
    <source>
        <dbReference type="ARBA" id="ARBA00022645"/>
    </source>
</evidence>
<dbReference type="Pfam" id="PF00912">
    <property type="entry name" value="Transgly"/>
    <property type="match status" value="1"/>
</dbReference>
<keyword evidence="14" id="KW-0961">Cell wall biogenesis/degradation</keyword>
<proteinExistence type="inferred from homology"/>
<dbReference type="Proteomes" id="UP001344888">
    <property type="component" value="Unassembled WGS sequence"/>
</dbReference>
<dbReference type="GO" id="GO:0030288">
    <property type="term" value="C:outer membrane-bounded periplasmic space"/>
    <property type="evidence" value="ECO:0007669"/>
    <property type="project" value="TreeGrafter"/>
</dbReference>
<dbReference type="GO" id="GO:0008658">
    <property type="term" value="F:penicillin binding"/>
    <property type="evidence" value="ECO:0007669"/>
    <property type="project" value="InterPro"/>
</dbReference>
<evidence type="ECO:0000313" key="20">
    <source>
        <dbReference type="Proteomes" id="UP001344888"/>
    </source>
</evidence>
<keyword evidence="9" id="KW-0378">Hydrolase</keyword>
<evidence type="ECO:0000313" key="19">
    <source>
        <dbReference type="EMBL" id="MEC1178027.1"/>
    </source>
</evidence>
<dbReference type="Gene3D" id="1.10.3810.10">
    <property type="entry name" value="Biosynthetic peptidoglycan transglycosylase-like"/>
    <property type="match status" value="1"/>
</dbReference>
<dbReference type="SUPFAM" id="SSF53955">
    <property type="entry name" value="Lysozyme-like"/>
    <property type="match status" value="1"/>
</dbReference>
<dbReference type="InterPro" id="IPR012338">
    <property type="entry name" value="Beta-lactam/transpept-like"/>
</dbReference>
<keyword evidence="11" id="KW-0573">Peptidoglycan synthesis</keyword>
<dbReference type="Pfam" id="PF00905">
    <property type="entry name" value="Transpeptidase"/>
    <property type="match status" value="1"/>
</dbReference>